<evidence type="ECO:0000256" key="3">
    <source>
        <dbReference type="ARBA" id="ARBA00022989"/>
    </source>
</evidence>
<comment type="subcellular location">
    <subcellularLocation>
        <location evidence="1">Golgi apparatus membrane</location>
        <topology evidence="1">Multi-pass membrane protein</topology>
    </subcellularLocation>
</comment>
<gene>
    <name evidence="10" type="ORF">TeGR_g7467</name>
</gene>
<dbReference type="Pfam" id="PF04178">
    <property type="entry name" value="Got1"/>
    <property type="match status" value="1"/>
</dbReference>
<feature type="transmembrane region" description="Helical" evidence="8">
    <location>
        <begin position="98"/>
        <end position="118"/>
    </location>
</feature>
<feature type="transmembrane region" description="Helical" evidence="8">
    <location>
        <begin position="125"/>
        <end position="148"/>
    </location>
</feature>
<dbReference type="PANTHER" id="PTHR21493">
    <property type="entry name" value="CGI-141-RELATED/LIPASE CONTAINING PROTEIN"/>
    <property type="match status" value="1"/>
</dbReference>
<feature type="region of interest" description="Disordered" evidence="7">
    <location>
        <begin position="30"/>
        <end position="50"/>
    </location>
</feature>
<dbReference type="InterPro" id="IPR045176">
    <property type="entry name" value="Got1"/>
</dbReference>
<feature type="compositionally biased region" description="Gly residues" evidence="7">
    <location>
        <begin position="41"/>
        <end position="50"/>
    </location>
</feature>
<evidence type="ECO:0000313" key="11">
    <source>
        <dbReference type="Proteomes" id="UP001165060"/>
    </source>
</evidence>
<evidence type="ECO:0000256" key="4">
    <source>
        <dbReference type="ARBA" id="ARBA00023034"/>
    </source>
</evidence>
<dbReference type="Proteomes" id="UP001165060">
    <property type="component" value="Unassembled WGS sequence"/>
</dbReference>
<dbReference type="PANTHER" id="PTHR21493:SF9">
    <property type="entry name" value="GOLGI TRANSPORT PROTEIN 1-RELATED"/>
    <property type="match status" value="1"/>
</dbReference>
<name>A0ABQ6N802_9STRA</name>
<dbReference type="EMBL" id="BRYB01002348">
    <property type="protein sequence ID" value="GMI43535.1"/>
    <property type="molecule type" value="Genomic_DNA"/>
</dbReference>
<feature type="signal peptide" evidence="9">
    <location>
        <begin position="1"/>
        <end position="21"/>
    </location>
</feature>
<accession>A0ABQ6N802</accession>
<evidence type="ECO:0000256" key="6">
    <source>
        <dbReference type="ARBA" id="ARBA00025799"/>
    </source>
</evidence>
<evidence type="ECO:0000256" key="1">
    <source>
        <dbReference type="ARBA" id="ARBA00004653"/>
    </source>
</evidence>
<evidence type="ECO:0000256" key="8">
    <source>
        <dbReference type="SAM" id="Phobius"/>
    </source>
</evidence>
<feature type="transmembrane region" description="Helical" evidence="8">
    <location>
        <begin position="168"/>
        <end position="190"/>
    </location>
</feature>
<evidence type="ECO:0000313" key="10">
    <source>
        <dbReference type="EMBL" id="GMI43535.1"/>
    </source>
</evidence>
<keyword evidence="11" id="KW-1185">Reference proteome</keyword>
<dbReference type="InterPro" id="IPR007305">
    <property type="entry name" value="Vesicle_transpt_Got1/SFT2"/>
</dbReference>
<evidence type="ECO:0000256" key="9">
    <source>
        <dbReference type="SAM" id="SignalP"/>
    </source>
</evidence>
<comment type="caution">
    <text evidence="10">The sequence shown here is derived from an EMBL/GenBank/DDBJ whole genome shotgun (WGS) entry which is preliminary data.</text>
</comment>
<reference evidence="10 11" key="1">
    <citation type="journal article" date="2023" name="Commun. Biol.">
        <title>Genome analysis of Parmales, the sister group of diatoms, reveals the evolutionary specialization of diatoms from phago-mixotrophs to photoautotrophs.</title>
        <authorList>
            <person name="Ban H."/>
            <person name="Sato S."/>
            <person name="Yoshikawa S."/>
            <person name="Yamada K."/>
            <person name="Nakamura Y."/>
            <person name="Ichinomiya M."/>
            <person name="Sato N."/>
            <person name="Blanc-Mathieu R."/>
            <person name="Endo H."/>
            <person name="Kuwata A."/>
            <person name="Ogata H."/>
        </authorList>
    </citation>
    <scope>NUCLEOTIDE SEQUENCE [LARGE SCALE GENOMIC DNA]</scope>
</reference>
<evidence type="ECO:0000256" key="7">
    <source>
        <dbReference type="SAM" id="MobiDB-lite"/>
    </source>
</evidence>
<feature type="chain" id="PRO_5047008619" evidence="9">
    <location>
        <begin position="22"/>
        <end position="273"/>
    </location>
</feature>
<protein>
    <submittedName>
        <fullName evidence="10">Uncharacterized protein</fullName>
    </submittedName>
</protein>
<sequence>MFHLALLSALLSLLASPLAHARLPPPPPFLPRAASLRGGSEHGGGFPSGGAADGGYATDPAYDAYSAASPAAASPSAYSAAARLSRRVSRMGTSHRQLGFGLCAAGLVTTALGVMLFMHKQLLRLGNLMFVAGFPLVVGPGRTAGYFLQPEKARATSCLLLGVLLVFWGRPLLGLILEVFGMLNLFGNLFPLVFAMVRRLPVVGDLLSGGAGGGTGRRGREEYGTGGYDYGGGSDYGSEYGGNEYGGNEYGGNEYGGEEWGGGGGGDYNEYGR</sequence>
<keyword evidence="4" id="KW-0333">Golgi apparatus</keyword>
<keyword evidence="5 8" id="KW-0472">Membrane</keyword>
<keyword evidence="9" id="KW-0732">Signal</keyword>
<evidence type="ECO:0000256" key="2">
    <source>
        <dbReference type="ARBA" id="ARBA00022692"/>
    </source>
</evidence>
<keyword evidence="2 8" id="KW-0812">Transmembrane</keyword>
<proteinExistence type="inferred from homology"/>
<comment type="similarity">
    <text evidence="6">Belongs to the GOT1 family.</text>
</comment>
<organism evidence="10 11">
    <name type="scientific">Tetraparma gracilis</name>
    <dbReference type="NCBI Taxonomy" id="2962635"/>
    <lineage>
        <taxon>Eukaryota</taxon>
        <taxon>Sar</taxon>
        <taxon>Stramenopiles</taxon>
        <taxon>Ochrophyta</taxon>
        <taxon>Bolidophyceae</taxon>
        <taxon>Parmales</taxon>
        <taxon>Triparmaceae</taxon>
        <taxon>Tetraparma</taxon>
    </lineage>
</organism>
<keyword evidence="3 8" id="KW-1133">Transmembrane helix</keyword>
<evidence type="ECO:0000256" key="5">
    <source>
        <dbReference type="ARBA" id="ARBA00023136"/>
    </source>
</evidence>